<dbReference type="KEGG" id="lul:LPB138_01600"/>
<protein>
    <submittedName>
        <fullName evidence="3">Diacylglyceryl transferase</fullName>
    </submittedName>
</protein>
<feature type="transmembrane region" description="Helical" evidence="1">
    <location>
        <begin position="54"/>
        <end position="82"/>
    </location>
</feature>
<evidence type="ECO:0000256" key="1">
    <source>
        <dbReference type="SAM" id="Phobius"/>
    </source>
</evidence>
<evidence type="ECO:0000313" key="4">
    <source>
        <dbReference type="Proteomes" id="UP000176050"/>
    </source>
</evidence>
<keyword evidence="3" id="KW-0808">Transferase</keyword>
<dbReference type="AlphaFoldDB" id="A0A1D8P4G8"/>
<evidence type="ECO:0000313" key="3">
    <source>
        <dbReference type="EMBL" id="AOW19458.1"/>
    </source>
</evidence>
<feature type="transmembrane region" description="Helical" evidence="1">
    <location>
        <begin position="12"/>
        <end position="34"/>
    </location>
</feature>
<dbReference type="RefSeq" id="WP_070235574.1">
    <property type="nucleotide sequence ID" value="NZ_CP017478.1"/>
</dbReference>
<feature type="domain" description="DUF6787" evidence="2">
    <location>
        <begin position="18"/>
        <end position="95"/>
    </location>
</feature>
<organism evidence="3 4">
    <name type="scientific">Urechidicola croceus</name>
    <dbReference type="NCBI Taxonomy" id="1850246"/>
    <lineage>
        <taxon>Bacteria</taxon>
        <taxon>Pseudomonadati</taxon>
        <taxon>Bacteroidota</taxon>
        <taxon>Flavobacteriia</taxon>
        <taxon>Flavobacteriales</taxon>
        <taxon>Flavobacteriaceae</taxon>
        <taxon>Urechidicola</taxon>
    </lineage>
</organism>
<sequence length="101" mass="12049">MEKLRERWGIKSNWQILIILFVFSITGSSSLFVAKPIIKFIGITKDNLPTSIYWILYIVLSFIFYQIMLVLFGWIFGQYNFFWNMEKKMLKRIGLGKLIND</sequence>
<evidence type="ECO:0000259" key="2">
    <source>
        <dbReference type="Pfam" id="PF20584"/>
    </source>
</evidence>
<keyword evidence="1" id="KW-1133">Transmembrane helix</keyword>
<dbReference type="GO" id="GO:0016740">
    <property type="term" value="F:transferase activity"/>
    <property type="evidence" value="ECO:0007669"/>
    <property type="project" value="UniProtKB-KW"/>
</dbReference>
<dbReference type="Proteomes" id="UP000176050">
    <property type="component" value="Chromosome"/>
</dbReference>
<dbReference type="STRING" id="1850246.LPB138_01600"/>
<dbReference type="InterPro" id="IPR046714">
    <property type="entry name" value="DUF6787"/>
</dbReference>
<reference evidence="3 4" key="1">
    <citation type="submission" date="2016-10" db="EMBL/GenBank/DDBJ databases">
        <title>Lutibacter sp. LPB0138, isolated from marine gastropod.</title>
        <authorList>
            <person name="Kim E."/>
            <person name="Yi H."/>
        </authorList>
    </citation>
    <scope>NUCLEOTIDE SEQUENCE [LARGE SCALE GENOMIC DNA]</scope>
    <source>
        <strain evidence="3 4">LPB0138</strain>
    </source>
</reference>
<proteinExistence type="predicted"/>
<accession>A0A1D8P4G8</accession>
<dbReference type="OrthoDB" id="1151370at2"/>
<keyword evidence="1" id="KW-0812">Transmembrane</keyword>
<keyword evidence="4" id="KW-1185">Reference proteome</keyword>
<name>A0A1D8P4G8_9FLAO</name>
<gene>
    <name evidence="3" type="ORF">LPB138_01600</name>
</gene>
<keyword evidence="1" id="KW-0472">Membrane</keyword>
<dbReference type="Pfam" id="PF20584">
    <property type="entry name" value="DUF6787"/>
    <property type="match status" value="1"/>
</dbReference>
<dbReference type="EMBL" id="CP017478">
    <property type="protein sequence ID" value="AOW19458.1"/>
    <property type="molecule type" value="Genomic_DNA"/>
</dbReference>